<dbReference type="AlphaFoldDB" id="A0A9P5U6V2"/>
<accession>A0A9P5U6V2</accession>
<gene>
    <name evidence="2" type="ORF">BDP27DRAFT_840209</name>
</gene>
<feature type="chain" id="PRO_5040289368" evidence="1">
    <location>
        <begin position="18"/>
        <end position="78"/>
    </location>
</feature>
<protein>
    <submittedName>
        <fullName evidence="2">Uncharacterized protein</fullName>
    </submittedName>
</protein>
<evidence type="ECO:0000256" key="1">
    <source>
        <dbReference type="SAM" id="SignalP"/>
    </source>
</evidence>
<keyword evidence="3" id="KW-1185">Reference proteome</keyword>
<sequence length="78" mass="8448">MLKILSAILGLWKLVRALMKSVFAGKGLQKALQAPGPISGYYIPCPPATAFLSILDTSKAFTQPFRYFHLPPASVLVS</sequence>
<evidence type="ECO:0000313" key="3">
    <source>
        <dbReference type="Proteomes" id="UP000772434"/>
    </source>
</evidence>
<name>A0A9P5U6V2_9AGAR</name>
<feature type="signal peptide" evidence="1">
    <location>
        <begin position="1"/>
        <end position="17"/>
    </location>
</feature>
<comment type="caution">
    <text evidence="2">The sequence shown here is derived from an EMBL/GenBank/DDBJ whole genome shotgun (WGS) entry which is preliminary data.</text>
</comment>
<evidence type="ECO:0000313" key="2">
    <source>
        <dbReference type="EMBL" id="KAF9068177.1"/>
    </source>
</evidence>
<proteinExistence type="predicted"/>
<keyword evidence="1" id="KW-0732">Signal</keyword>
<reference evidence="2" key="1">
    <citation type="submission" date="2020-11" db="EMBL/GenBank/DDBJ databases">
        <authorList>
            <consortium name="DOE Joint Genome Institute"/>
            <person name="Ahrendt S."/>
            <person name="Riley R."/>
            <person name="Andreopoulos W."/>
            <person name="Labutti K."/>
            <person name="Pangilinan J."/>
            <person name="Ruiz-Duenas F.J."/>
            <person name="Barrasa J.M."/>
            <person name="Sanchez-Garcia M."/>
            <person name="Camarero S."/>
            <person name="Miyauchi S."/>
            <person name="Serrano A."/>
            <person name="Linde D."/>
            <person name="Babiker R."/>
            <person name="Drula E."/>
            <person name="Ayuso-Fernandez I."/>
            <person name="Pacheco R."/>
            <person name="Padilla G."/>
            <person name="Ferreira P."/>
            <person name="Barriuso J."/>
            <person name="Kellner H."/>
            <person name="Castanera R."/>
            <person name="Alfaro M."/>
            <person name="Ramirez L."/>
            <person name="Pisabarro A.G."/>
            <person name="Kuo A."/>
            <person name="Tritt A."/>
            <person name="Lipzen A."/>
            <person name="He G."/>
            <person name="Yan M."/>
            <person name="Ng V."/>
            <person name="Cullen D."/>
            <person name="Martin F."/>
            <person name="Rosso M.-N."/>
            <person name="Henrissat B."/>
            <person name="Hibbett D."/>
            <person name="Martinez A.T."/>
            <person name="Grigoriev I.V."/>
        </authorList>
    </citation>
    <scope>NUCLEOTIDE SEQUENCE</scope>
    <source>
        <strain evidence="2">AH 40177</strain>
    </source>
</reference>
<dbReference type="Proteomes" id="UP000772434">
    <property type="component" value="Unassembled WGS sequence"/>
</dbReference>
<dbReference type="EMBL" id="JADNRY010000064">
    <property type="protein sequence ID" value="KAF9068177.1"/>
    <property type="molecule type" value="Genomic_DNA"/>
</dbReference>
<organism evidence="2 3">
    <name type="scientific">Rhodocollybia butyracea</name>
    <dbReference type="NCBI Taxonomy" id="206335"/>
    <lineage>
        <taxon>Eukaryota</taxon>
        <taxon>Fungi</taxon>
        <taxon>Dikarya</taxon>
        <taxon>Basidiomycota</taxon>
        <taxon>Agaricomycotina</taxon>
        <taxon>Agaricomycetes</taxon>
        <taxon>Agaricomycetidae</taxon>
        <taxon>Agaricales</taxon>
        <taxon>Marasmiineae</taxon>
        <taxon>Omphalotaceae</taxon>
        <taxon>Rhodocollybia</taxon>
    </lineage>
</organism>